<dbReference type="GO" id="GO:0050920">
    <property type="term" value="P:regulation of chemotaxis"/>
    <property type="evidence" value="ECO:0007669"/>
    <property type="project" value="InterPro"/>
</dbReference>
<keyword evidence="3" id="KW-1185">Reference proteome</keyword>
<evidence type="ECO:0008006" key="4">
    <source>
        <dbReference type="Google" id="ProtNLM"/>
    </source>
</evidence>
<organism evidence="2 3">
    <name type="scientific">Aerophototrophica crusticola</name>
    <dbReference type="NCBI Taxonomy" id="1709002"/>
    <lineage>
        <taxon>Bacteria</taxon>
        <taxon>Pseudomonadati</taxon>
        <taxon>Pseudomonadota</taxon>
        <taxon>Alphaproteobacteria</taxon>
        <taxon>Rhodospirillales</taxon>
        <taxon>Rhodospirillaceae</taxon>
        <taxon>Aerophototrophica</taxon>
    </lineage>
</organism>
<reference evidence="2" key="1">
    <citation type="submission" date="2020-04" db="EMBL/GenBank/DDBJ databases">
        <title>A desert anoxygenic phototrophic bacterium fixes CO2 using RubisCO under aerobic conditions.</title>
        <authorList>
            <person name="Tang K."/>
        </authorList>
    </citation>
    <scope>NUCLEOTIDE SEQUENCE [LARGE SCALE GENOMIC DNA]</scope>
    <source>
        <strain evidence="2">MIMtkB3</strain>
    </source>
</reference>
<dbReference type="EMBL" id="CP051775">
    <property type="protein sequence ID" value="QJE72800.1"/>
    <property type="molecule type" value="Genomic_DNA"/>
</dbReference>
<feature type="compositionally biased region" description="Low complexity" evidence="1">
    <location>
        <begin position="235"/>
        <end position="247"/>
    </location>
</feature>
<dbReference type="GO" id="GO:0003824">
    <property type="term" value="F:catalytic activity"/>
    <property type="evidence" value="ECO:0007669"/>
    <property type="project" value="InterPro"/>
</dbReference>
<dbReference type="KEGG" id="acru:HHL28_06605"/>
<feature type="region of interest" description="Disordered" evidence="1">
    <location>
        <begin position="193"/>
        <end position="216"/>
    </location>
</feature>
<dbReference type="GO" id="GO:0009288">
    <property type="term" value="C:bacterial-type flagellum"/>
    <property type="evidence" value="ECO:0007669"/>
    <property type="project" value="InterPro"/>
</dbReference>
<evidence type="ECO:0000313" key="2">
    <source>
        <dbReference type="EMBL" id="QJE72800.1"/>
    </source>
</evidence>
<feature type="compositionally biased region" description="Pro residues" evidence="1">
    <location>
        <begin position="248"/>
        <end position="257"/>
    </location>
</feature>
<accession>A0A858R5U5</accession>
<proteinExistence type="predicted"/>
<dbReference type="Gene3D" id="1.10.287.500">
    <property type="entry name" value="Helix hairpin bin"/>
    <property type="match status" value="1"/>
</dbReference>
<name>A0A858R5U5_9PROT</name>
<dbReference type="InterPro" id="IPR007439">
    <property type="entry name" value="Chemotax_Pase_CheZ"/>
</dbReference>
<protein>
    <recommendedName>
        <fullName evidence="4">Chemotaxis protein CheZ</fullName>
    </recommendedName>
</protein>
<evidence type="ECO:0000256" key="1">
    <source>
        <dbReference type="SAM" id="MobiDB-lite"/>
    </source>
</evidence>
<dbReference type="SUPFAM" id="SSF75708">
    <property type="entry name" value="Chemotaxis phosphatase CheZ"/>
    <property type="match status" value="1"/>
</dbReference>
<dbReference type="Proteomes" id="UP000501891">
    <property type="component" value="Chromosome"/>
</dbReference>
<evidence type="ECO:0000313" key="3">
    <source>
        <dbReference type="Proteomes" id="UP000501891"/>
    </source>
</evidence>
<gene>
    <name evidence="2" type="ORF">HHL28_06605</name>
</gene>
<dbReference type="Pfam" id="PF04344">
    <property type="entry name" value="CheZ"/>
    <property type="match status" value="1"/>
</dbReference>
<sequence length="280" mass="30767">MSDLIADLSDLEYEQIEDALLSSARGRAFLRMRDRRHRVVAVDDVRRLFREHRDNPDPDSKLHIKILRRELQELSSHIAQTRREIASLKPDDPSANRILMATEELDAILEATERATTEILGGAERIQSVADRLRLPHPDLAATLDNEVTEIMMSCSFQDITGQRMTKVVNTLRYIERRVHAMISIWGDLDPVEASSDEGPQDTRPDAHLIHGPGAKGGINQDAIDMLLAGAAASVQASADPLTATPPATAPKPAEPAPEPEDDKPAAATLSQSAVDDLFP</sequence>
<dbReference type="AlphaFoldDB" id="A0A858R5U5"/>
<feature type="region of interest" description="Disordered" evidence="1">
    <location>
        <begin position="235"/>
        <end position="280"/>
    </location>
</feature>